<keyword evidence="1" id="KW-1133">Transmembrane helix</keyword>
<dbReference type="OrthoDB" id="2412610at2"/>
<comment type="caution">
    <text evidence="2">The sequence shown here is derived from an EMBL/GenBank/DDBJ whole genome shotgun (WGS) entry which is preliminary data.</text>
</comment>
<feature type="transmembrane region" description="Helical" evidence="1">
    <location>
        <begin position="12"/>
        <end position="31"/>
    </location>
</feature>
<dbReference type="EMBL" id="MJEH01000022">
    <property type="protein sequence ID" value="OEH92761.1"/>
    <property type="molecule type" value="Genomic_DNA"/>
</dbReference>
<dbReference type="Proteomes" id="UP000095209">
    <property type="component" value="Unassembled WGS sequence"/>
</dbReference>
<proteinExistence type="predicted"/>
<dbReference type="Pfam" id="PF09911">
    <property type="entry name" value="DUF2140"/>
    <property type="match status" value="1"/>
</dbReference>
<protein>
    <recommendedName>
        <fullName evidence="4">DUF2140 domain-containing protein</fullName>
    </recommendedName>
</protein>
<keyword evidence="3" id="KW-1185">Reference proteome</keyword>
<dbReference type="InterPro" id="IPR018672">
    <property type="entry name" value="DUF2140"/>
</dbReference>
<name>A0A1E5LFA8_9BACI</name>
<keyword evidence="1" id="KW-0812">Transmembrane</keyword>
<reference evidence="2 3" key="1">
    <citation type="submission" date="2016-08" db="EMBL/GenBank/DDBJ databases">
        <title>Genome of Bacillus solimangrovi GH2-4.</title>
        <authorList>
            <person name="Lim S."/>
            <person name="Kim B.-C."/>
        </authorList>
    </citation>
    <scope>NUCLEOTIDE SEQUENCE [LARGE SCALE GENOMIC DNA]</scope>
    <source>
        <strain evidence="2 3">GH2-4</strain>
    </source>
</reference>
<sequence length="209" mass="24372">MFNMRNIWKISFFLLLSFNIFLLFWIITLFYSDPDNSNFTSKKNKHYAGTEFTILSTKQNLNELINNYLDNISNNNNIKYTVLIDKNVQLTGSIVAFDTEIPLTATFNPIVQPDGDLILQQESIKLGNLHLPNRNVLKYVADKYPMPDWVQVDPESETIYVAITEMDTNNNFYVKAKEFNLYQNNIAFSITIPQEKLSLEKRLSNFFNK</sequence>
<dbReference type="STRING" id="1305675.BFG57_01810"/>
<evidence type="ECO:0000313" key="3">
    <source>
        <dbReference type="Proteomes" id="UP000095209"/>
    </source>
</evidence>
<evidence type="ECO:0000256" key="1">
    <source>
        <dbReference type="SAM" id="Phobius"/>
    </source>
</evidence>
<keyword evidence="1" id="KW-0472">Membrane</keyword>
<dbReference type="RefSeq" id="WP_069717203.1">
    <property type="nucleotide sequence ID" value="NZ_MJEH01000022.1"/>
</dbReference>
<organism evidence="2 3">
    <name type="scientific">Bacillus solimangrovi</name>
    <dbReference type="NCBI Taxonomy" id="1305675"/>
    <lineage>
        <taxon>Bacteria</taxon>
        <taxon>Bacillati</taxon>
        <taxon>Bacillota</taxon>
        <taxon>Bacilli</taxon>
        <taxon>Bacillales</taxon>
        <taxon>Bacillaceae</taxon>
        <taxon>Bacillus</taxon>
    </lineage>
</organism>
<accession>A0A1E5LFA8</accession>
<gene>
    <name evidence="2" type="ORF">BFG57_01810</name>
</gene>
<evidence type="ECO:0008006" key="4">
    <source>
        <dbReference type="Google" id="ProtNLM"/>
    </source>
</evidence>
<evidence type="ECO:0000313" key="2">
    <source>
        <dbReference type="EMBL" id="OEH92761.1"/>
    </source>
</evidence>
<dbReference type="AlphaFoldDB" id="A0A1E5LFA8"/>